<sequence>MISCSTQCQKRVGMHLGPVFCADSLDLIGASEGLISAFNASPDQ</sequence>
<proteinExistence type="predicted"/>
<accession>A0A5P9WB30</accession>
<protein>
    <submittedName>
        <fullName evidence="1">Uncharacterized protein</fullName>
    </submittedName>
</protein>
<geneLocation type="plasmid" evidence="1">
    <name>pNK546-KPC</name>
</geneLocation>
<evidence type="ECO:0000313" key="1">
    <source>
        <dbReference type="EMBL" id="QFX78672.1"/>
    </source>
</evidence>
<name>A0A5P9WB30_PSEAI</name>
<organism evidence="1">
    <name type="scientific">Pseudomonas aeruginosa</name>
    <dbReference type="NCBI Taxonomy" id="287"/>
    <lineage>
        <taxon>Bacteria</taxon>
        <taxon>Pseudomonadati</taxon>
        <taxon>Pseudomonadota</taxon>
        <taxon>Gammaproteobacteria</taxon>
        <taxon>Pseudomonadales</taxon>
        <taxon>Pseudomonadaceae</taxon>
        <taxon>Pseudomonas</taxon>
    </lineage>
</organism>
<keyword evidence="1" id="KW-0614">Plasmid</keyword>
<dbReference type="EMBL" id="MN433457">
    <property type="protein sequence ID" value="QFX78672.1"/>
    <property type="molecule type" value="Genomic_DNA"/>
</dbReference>
<gene>
    <name evidence="1" type="ORF">pNK546KPC_0462</name>
</gene>
<reference evidence="1" key="1">
    <citation type="submission" date="2019-09" db="EMBL/GenBank/DDBJ databases">
        <authorList>
            <person name="Li Z."/>
        </authorList>
    </citation>
    <scope>NUCLEOTIDE SEQUENCE</scope>
    <source>
        <strain evidence="1">PAB546</strain>
        <plasmid evidence="1">pNK546-KPC</plasmid>
    </source>
</reference>
<dbReference type="AlphaFoldDB" id="A0A5P9WB30"/>